<name>A0A5C1A1V8_9GAMM</name>
<protein>
    <recommendedName>
        <fullName evidence="1">Minor tail T domain-containing protein</fullName>
    </recommendedName>
</protein>
<dbReference type="AlphaFoldDB" id="A0A5C1A1V8"/>
<dbReference type="InterPro" id="IPR009350">
    <property type="entry name" value="Phage_tail_T"/>
</dbReference>
<organism evidence="2 3">
    <name type="scientific">Kushneria phosphatilytica</name>
    <dbReference type="NCBI Taxonomy" id="657387"/>
    <lineage>
        <taxon>Bacteria</taxon>
        <taxon>Pseudomonadati</taxon>
        <taxon>Pseudomonadota</taxon>
        <taxon>Gammaproteobacteria</taxon>
        <taxon>Oceanospirillales</taxon>
        <taxon>Halomonadaceae</taxon>
        <taxon>Kushneria</taxon>
    </lineage>
</organism>
<keyword evidence="3" id="KW-1185">Reference proteome</keyword>
<dbReference type="Proteomes" id="UP000322553">
    <property type="component" value="Chromosome"/>
</dbReference>
<evidence type="ECO:0000313" key="2">
    <source>
        <dbReference type="EMBL" id="QEL10885.1"/>
    </source>
</evidence>
<dbReference type="EMBL" id="CP043420">
    <property type="protein sequence ID" value="QEL10885.1"/>
    <property type="molecule type" value="Genomic_DNA"/>
</dbReference>
<dbReference type="KEGG" id="kuy:FY550_06915"/>
<gene>
    <name evidence="2" type="ORF">FY550_06915</name>
</gene>
<feature type="domain" description="Minor tail T" evidence="1">
    <location>
        <begin position="14"/>
        <end position="81"/>
    </location>
</feature>
<reference evidence="2 3" key="1">
    <citation type="submission" date="2019-08" db="EMBL/GenBank/DDBJ databases">
        <title>Complete genome sequence of Kushneria sp. YCWA18, a halophilic phosphate-solubilizing bacterium isolated from Daqiao saltern in China.</title>
        <authorList>
            <person name="Du G.-X."/>
            <person name="Qu L.-Y."/>
        </authorList>
    </citation>
    <scope>NUCLEOTIDE SEQUENCE [LARGE SCALE GENOMIC DNA]</scope>
    <source>
        <strain evidence="2 3">YCWA18</strain>
    </source>
</reference>
<sequence>MGGRTIEEAKQSLSYQEFLQWVAYRRKRGSLHSGMRVERGTAMLAMLYVNAHKKKGAESSKIFDFMEHEDEPPVSLDQAMESWQ</sequence>
<proteinExistence type="predicted"/>
<evidence type="ECO:0000313" key="3">
    <source>
        <dbReference type="Proteomes" id="UP000322553"/>
    </source>
</evidence>
<accession>A0A5C1A1V8</accession>
<dbReference type="OrthoDB" id="6628031at2"/>
<dbReference type="Pfam" id="PF06223">
    <property type="entry name" value="Phage_tail_T"/>
    <property type="match status" value="1"/>
</dbReference>
<evidence type="ECO:0000259" key="1">
    <source>
        <dbReference type="Pfam" id="PF06223"/>
    </source>
</evidence>